<organism evidence="8 9">
    <name type="scientific">Thalassiosira pseudonana</name>
    <name type="common">Marine diatom</name>
    <name type="synonym">Cyclotella nana</name>
    <dbReference type="NCBI Taxonomy" id="35128"/>
    <lineage>
        <taxon>Eukaryota</taxon>
        <taxon>Sar</taxon>
        <taxon>Stramenopiles</taxon>
        <taxon>Ochrophyta</taxon>
        <taxon>Bacillariophyta</taxon>
        <taxon>Coscinodiscophyceae</taxon>
        <taxon>Thalassiosirophycidae</taxon>
        <taxon>Thalassiosirales</taxon>
        <taxon>Thalassiosiraceae</taxon>
        <taxon>Thalassiosira</taxon>
    </lineage>
</organism>
<dbReference type="InParanoid" id="B8C3D0"/>
<protein>
    <recommendedName>
        <fullName evidence="5">U6 snRNA phosphodiesterase 1</fullName>
    </recommendedName>
    <alternativeName>
        <fullName evidence="6">3'-5' RNA exonuclease USB1</fullName>
    </alternativeName>
</protein>
<reference evidence="8 9" key="1">
    <citation type="journal article" date="2004" name="Science">
        <title>The genome of the diatom Thalassiosira pseudonana: ecology, evolution, and metabolism.</title>
        <authorList>
            <person name="Armbrust E.V."/>
            <person name="Berges J.A."/>
            <person name="Bowler C."/>
            <person name="Green B.R."/>
            <person name="Martinez D."/>
            <person name="Putnam N.H."/>
            <person name="Zhou S."/>
            <person name="Allen A.E."/>
            <person name="Apt K.E."/>
            <person name="Bechner M."/>
            <person name="Brzezinski M.A."/>
            <person name="Chaal B.K."/>
            <person name="Chiovitti A."/>
            <person name="Davis A.K."/>
            <person name="Demarest M.S."/>
            <person name="Detter J.C."/>
            <person name="Glavina T."/>
            <person name="Goodstein D."/>
            <person name="Hadi M.Z."/>
            <person name="Hellsten U."/>
            <person name="Hildebrand M."/>
            <person name="Jenkins B.D."/>
            <person name="Jurka J."/>
            <person name="Kapitonov V.V."/>
            <person name="Kroger N."/>
            <person name="Lau W.W."/>
            <person name="Lane T.W."/>
            <person name="Larimer F.W."/>
            <person name="Lippmeier J.C."/>
            <person name="Lucas S."/>
            <person name="Medina M."/>
            <person name="Montsant A."/>
            <person name="Obornik M."/>
            <person name="Parker M.S."/>
            <person name="Palenik B."/>
            <person name="Pazour G.J."/>
            <person name="Richardson P.M."/>
            <person name="Rynearson T.A."/>
            <person name="Saito M.A."/>
            <person name="Schwartz D.C."/>
            <person name="Thamatrakoln K."/>
            <person name="Valentin K."/>
            <person name="Vardi A."/>
            <person name="Wilkerson F.P."/>
            <person name="Rokhsar D.S."/>
        </authorList>
    </citation>
    <scope>NUCLEOTIDE SEQUENCE [LARGE SCALE GENOMIC DNA]</scope>
    <source>
        <strain evidence="8 9">CCMP1335</strain>
    </source>
</reference>
<evidence type="ECO:0000256" key="6">
    <source>
        <dbReference type="ARBA" id="ARBA00030030"/>
    </source>
</evidence>
<dbReference type="PANTHER" id="PTHR13522:SF3">
    <property type="entry name" value="U6 SNRNA PHOSPHODIESTERASE 1"/>
    <property type="match status" value="1"/>
</dbReference>
<feature type="compositionally biased region" description="Low complexity" evidence="7">
    <location>
        <begin position="50"/>
        <end position="67"/>
    </location>
</feature>
<dbReference type="eggNOG" id="ENOG502QYGD">
    <property type="taxonomic scope" value="Eukaryota"/>
</dbReference>
<evidence type="ECO:0000256" key="2">
    <source>
        <dbReference type="ARBA" id="ARBA00022801"/>
    </source>
</evidence>
<keyword evidence="4" id="KW-0539">Nucleus</keyword>
<name>B8C3D0_THAPS</name>
<keyword evidence="1" id="KW-0540">Nuclease</keyword>
<feature type="compositionally biased region" description="Acidic residues" evidence="7">
    <location>
        <begin position="200"/>
        <end position="210"/>
    </location>
</feature>
<feature type="region of interest" description="Disordered" evidence="7">
    <location>
        <begin position="189"/>
        <end position="210"/>
    </location>
</feature>
<evidence type="ECO:0000313" key="8">
    <source>
        <dbReference type="EMBL" id="EED92099.1"/>
    </source>
</evidence>
<dbReference type="InterPro" id="IPR027521">
    <property type="entry name" value="Usb1"/>
</dbReference>
<evidence type="ECO:0000256" key="1">
    <source>
        <dbReference type="ARBA" id="ARBA00022722"/>
    </source>
</evidence>
<gene>
    <name evidence="8" type="ORF">THAPSDRAFT_5599</name>
</gene>
<reference evidence="8 9" key="2">
    <citation type="journal article" date="2008" name="Nature">
        <title>The Phaeodactylum genome reveals the evolutionary history of diatom genomes.</title>
        <authorList>
            <person name="Bowler C."/>
            <person name="Allen A.E."/>
            <person name="Badger J.H."/>
            <person name="Grimwood J."/>
            <person name="Jabbari K."/>
            <person name="Kuo A."/>
            <person name="Maheswari U."/>
            <person name="Martens C."/>
            <person name="Maumus F."/>
            <person name="Otillar R.P."/>
            <person name="Rayko E."/>
            <person name="Salamov A."/>
            <person name="Vandepoele K."/>
            <person name="Beszteri B."/>
            <person name="Gruber A."/>
            <person name="Heijde M."/>
            <person name="Katinka M."/>
            <person name="Mock T."/>
            <person name="Valentin K."/>
            <person name="Verret F."/>
            <person name="Berges J.A."/>
            <person name="Brownlee C."/>
            <person name="Cadoret J.P."/>
            <person name="Chiovitti A."/>
            <person name="Choi C.J."/>
            <person name="Coesel S."/>
            <person name="De Martino A."/>
            <person name="Detter J.C."/>
            <person name="Durkin C."/>
            <person name="Falciatore A."/>
            <person name="Fournet J."/>
            <person name="Haruta M."/>
            <person name="Huysman M.J."/>
            <person name="Jenkins B.D."/>
            <person name="Jiroutova K."/>
            <person name="Jorgensen R.E."/>
            <person name="Joubert Y."/>
            <person name="Kaplan A."/>
            <person name="Kroger N."/>
            <person name="Kroth P.G."/>
            <person name="La Roche J."/>
            <person name="Lindquist E."/>
            <person name="Lommer M."/>
            <person name="Martin-Jezequel V."/>
            <person name="Lopez P.J."/>
            <person name="Lucas S."/>
            <person name="Mangogna M."/>
            <person name="McGinnis K."/>
            <person name="Medlin L.K."/>
            <person name="Montsant A."/>
            <person name="Oudot-Le Secq M.P."/>
            <person name="Napoli C."/>
            <person name="Obornik M."/>
            <person name="Parker M.S."/>
            <person name="Petit J.L."/>
            <person name="Porcel B.M."/>
            <person name="Poulsen N."/>
            <person name="Robison M."/>
            <person name="Rychlewski L."/>
            <person name="Rynearson T.A."/>
            <person name="Schmutz J."/>
            <person name="Shapiro H."/>
            <person name="Siaut M."/>
            <person name="Stanley M."/>
            <person name="Sussman M.R."/>
            <person name="Taylor A.R."/>
            <person name="Vardi A."/>
            <person name="von Dassow P."/>
            <person name="Vyverman W."/>
            <person name="Willis A."/>
            <person name="Wyrwicz L.S."/>
            <person name="Rokhsar D.S."/>
            <person name="Weissenbach J."/>
            <person name="Armbrust E.V."/>
            <person name="Green B.R."/>
            <person name="Van de Peer Y."/>
            <person name="Grigoriev I.V."/>
        </authorList>
    </citation>
    <scope>NUCLEOTIDE SEQUENCE [LARGE SCALE GENOMIC DNA]</scope>
    <source>
        <strain evidence="8 9">CCMP1335</strain>
    </source>
</reference>
<evidence type="ECO:0000256" key="7">
    <source>
        <dbReference type="SAM" id="MobiDB-lite"/>
    </source>
</evidence>
<dbReference type="Gene3D" id="3.90.1140.10">
    <property type="entry name" value="Cyclic phosphodiesterase"/>
    <property type="match status" value="1"/>
</dbReference>
<feature type="region of interest" description="Disordered" evidence="7">
    <location>
        <begin position="1"/>
        <end position="79"/>
    </location>
</feature>
<dbReference type="PANTHER" id="PTHR13522">
    <property type="entry name" value="U6 SNRNA PHOSPHODIESTERASE 1"/>
    <property type="match status" value="1"/>
</dbReference>
<dbReference type="AlphaFoldDB" id="B8C3D0"/>
<dbReference type="PaxDb" id="35128-Thaps5599"/>
<dbReference type="GO" id="GO:0016829">
    <property type="term" value="F:lyase activity"/>
    <property type="evidence" value="ECO:0007669"/>
    <property type="project" value="UniProtKB-KW"/>
</dbReference>
<dbReference type="GO" id="GO:0005634">
    <property type="term" value="C:nucleus"/>
    <property type="evidence" value="ECO:0000318"/>
    <property type="project" value="GO_Central"/>
</dbReference>
<accession>B8C3D0</accession>
<feature type="region of interest" description="Disordered" evidence="7">
    <location>
        <begin position="265"/>
        <end position="284"/>
    </location>
</feature>
<dbReference type="RefSeq" id="XP_002290347.1">
    <property type="nucleotide sequence ID" value="XM_002290311.1"/>
</dbReference>
<evidence type="ECO:0000256" key="3">
    <source>
        <dbReference type="ARBA" id="ARBA00023239"/>
    </source>
</evidence>
<dbReference type="GeneID" id="7445184"/>
<proteinExistence type="predicted"/>
<evidence type="ECO:0000313" key="9">
    <source>
        <dbReference type="Proteomes" id="UP000001449"/>
    </source>
</evidence>
<keyword evidence="9" id="KW-1185">Reference proteome</keyword>
<keyword evidence="3" id="KW-0456">Lyase</keyword>
<feature type="compositionally biased region" description="Polar residues" evidence="7">
    <location>
        <begin position="23"/>
        <end position="47"/>
    </location>
</feature>
<sequence>MDLLQAYDSSPCSSPSSSPPKAHTSSRGVNNNDNHVSLLSCGKQTTLPIGASDGSSGVGSGDNNSSGEADTDGRGRNATDARAVSVKCIISSANSSNANEQQSIANHNPRVLIAGYNFDINTNGLFERSQPHWEGRWTGHLHLPFPSIETLDEVDVDDSDESIDGIDGVAIPFNSRKRKLEVEESAYNQVRDSSFKSDDSDSEISDEDEMPQSHLFLPTARQLIQYWAKLIEESYKKKYDATKDSCKGDILDKTQIVIVPHIPMHSKKKKSTTETKQFASKEAHPELKQSVSSLHISLARPIYLPAPSVDSFLADIAKVIGNVVSISKSHNNVTRHDGQIFQLQPHNATIFTNDEQTRSFLTIPVSTDSSRWVKRVLLPPIDAAMSRFGLQSYYSTDEGGCVLHVSIASIKGNMVKHLMRDSAKRTDDGSAQDGAEDEVRSLPLFTNLHTQKTHGQVELTRNIPTFIPIRLNRVRCQFGKVKEVVVPF</sequence>
<dbReference type="Proteomes" id="UP000001449">
    <property type="component" value="Chromosome 5"/>
</dbReference>
<evidence type="ECO:0000256" key="4">
    <source>
        <dbReference type="ARBA" id="ARBA00023242"/>
    </source>
</evidence>
<dbReference type="EMBL" id="CM000642">
    <property type="protein sequence ID" value="EED92099.1"/>
    <property type="molecule type" value="Genomic_DNA"/>
</dbReference>
<dbReference type="Pfam" id="PF09749">
    <property type="entry name" value="HVSL"/>
    <property type="match status" value="1"/>
</dbReference>
<dbReference type="GO" id="GO:0034477">
    <property type="term" value="P:U6 snRNA 3'-end processing"/>
    <property type="evidence" value="ECO:0000318"/>
    <property type="project" value="GO_Central"/>
</dbReference>
<keyword evidence="2" id="KW-0378">Hydrolase</keyword>
<evidence type="ECO:0000256" key="5">
    <source>
        <dbReference type="ARBA" id="ARBA00029543"/>
    </source>
</evidence>
<dbReference type="KEGG" id="tps:THAPSDRAFT_5599"/>
<dbReference type="HOGENOM" id="CLU_559623_0_0_1"/>
<feature type="compositionally biased region" description="Low complexity" evidence="7">
    <location>
        <begin position="9"/>
        <end position="20"/>
    </location>
</feature>
<dbReference type="GO" id="GO:0000175">
    <property type="term" value="F:3'-5'-RNA exonuclease activity"/>
    <property type="evidence" value="ECO:0000318"/>
    <property type="project" value="GO_Central"/>
</dbReference>